<dbReference type="GO" id="GO:0016920">
    <property type="term" value="F:pyroglutamyl-peptidase activity"/>
    <property type="evidence" value="ECO:0007669"/>
    <property type="project" value="UniProtKB-UniRule"/>
</dbReference>
<dbReference type="Proteomes" id="UP000266260">
    <property type="component" value="Unassembled WGS sequence"/>
</dbReference>
<dbReference type="RefSeq" id="WP_119120042.1">
    <property type="nucleotide sequence ID" value="NZ_QXIT01000093.1"/>
</dbReference>
<comment type="catalytic activity">
    <reaction evidence="1 9 10">
        <text>Release of an N-terminal pyroglutamyl group from a polypeptide, the second amino acid generally not being Pro.</text>
        <dbReference type="EC" id="3.4.19.3"/>
    </reaction>
</comment>
<dbReference type="Pfam" id="PF01470">
    <property type="entry name" value="Peptidase_C15"/>
    <property type="match status" value="1"/>
</dbReference>
<dbReference type="InterPro" id="IPR016125">
    <property type="entry name" value="Peptidase_C15-like"/>
</dbReference>
<evidence type="ECO:0000256" key="7">
    <source>
        <dbReference type="ARBA" id="ARBA00022801"/>
    </source>
</evidence>
<evidence type="ECO:0000256" key="10">
    <source>
        <dbReference type="PROSITE-ProRule" id="PRU10077"/>
    </source>
</evidence>
<reference evidence="13 14" key="1">
    <citation type="submission" date="2018-09" db="EMBL/GenBank/DDBJ databases">
        <title>Discovery and Ecogenomic Context for Candidatus Cryosericales, a Global Caldiserica Order Active in Thawing Permafrost.</title>
        <authorList>
            <person name="Martinez M.A."/>
            <person name="Woodcroft B.J."/>
            <person name="Ignacio Espinoza J.C."/>
            <person name="Zayed A."/>
            <person name="Singleton C.M."/>
            <person name="Boyd J."/>
            <person name="Li Y.-F."/>
            <person name="Purvine S."/>
            <person name="Maughan H."/>
            <person name="Hodgkins S.B."/>
            <person name="Anderson D."/>
            <person name="Sederholm M."/>
            <person name="Temperton B."/>
            <person name="Saleska S.R."/>
            <person name="Tyson G.W."/>
            <person name="Rich V.I."/>
        </authorList>
    </citation>
    <scope>NUCLEOTIDE SEQUENCE [LARGE SCALE GENOMIC DNA]</scope>
    <source>
        <strain evidence="12 14">SMC5</strain>
        <strain evidence="11 13">SMC6</strain>
    </source>
</reference>
<keyword evidence="6 9" id="KW-0645">Protease</keyword>
<keyword evidence="8 9" id="KW-0788">Thiol protease</keyword>
<evidence type="ECO:0000313" key="11">
    <source>
        <dbReference type="EMBL" id="RIE07694.1"/>
    </source>
</evidence>
<feature type="active site" evidence="9">
    <location>
        <position position="78"/>
    </location>
</feature>
<dbReference type="EC" id="3.4.19.3" evidence="9"/>
<evidence type="ECO:0000313" key="14">
    <source>
        <dbReference type="Proteomes" id="UP000266489"/>
    </source>
</evidence>
<evidence type="ECO:0000256" key="3">
    <source>
        <dbReference type="ARBA" id="ARBA00004496"/>
    </source>
</evidence>
<keyword evidence="7 9" id="KW-0378">Hydrolase</keyword>
<organism evidence="12 14">
    <name type="scientific">Candidatus Cryosericum odellii</name>
    <dbReference type="NCBI Taxonomy" id="2290917"/>
    <lineage>
        <taxon>Bacteria</taxon>
        <taxon>Pseudomonadati</taxon>
        <taxon>Caldisericota/Cryosericota group</taxon>
        <taxon>Candidatus Cryosericota</taxon>
        <taxon>Candidatus Cryosericia</taxon>
        <taxon>Candidatus Cryosericales</taxon>
        <taxon>Candidatus Cryosericaceae</taxon>
        <taxon>Candidatus Cryosericum</taxon>
    </lineage>
</organism>
<protein>
    <recommendedName>
        <fullName evidence="9">Pyrrolidone-carboxylate peptidase</fullName>
        <ecNumber evidence="9">3.4.19.3</ecNumber>
    </recommendedName>
    <alternativeName>
        <fullName evidence="9">5-oxoprolyl-peptidase</fullName>
    </alternativeName>
    <alternativeName>
        <fullName evidence="9">Pyroglutamyl-peptidase I</fullName>
        <shortName evidence="9">PGP-I</shortName>
        <shortName evidence="9">Pyrase</shortName>
    </alternativeName>
</protein>
<dbReference type="InterPro" id="IPR033694">
    <property type="entry name" value="PGPEP1_Cys_AS"/>
</dbReference>
<dbReference type="NCBIfam" id="TIGR00504">
    <property type="entry name" value="pyro_pdase"/>
    <property type="match status" value="1"/>
</dbReference>
<dbReference type="EMBL" id="QXIT01000093">
    <property type="protein sequence ID" value="RIE07694.1"/>
    <property type="molecule type" value="Genomic_DNA"/>
</dbReference>
<sequence>MRILITGFDPFGNDTVNPAYEAVKLLPDRISGAEIVKLEIPTVFGKCDHVVHDAILAHKPDIVLSVGQAGGRFDISVELVAVNIADGRIPDNEGNQPTGQTIRERGENAYFATLPVKAMVDRIRARGIPASVSYTAGSYVCNYIMYCVLHMVATEFPGLKAGFIHVPFMPSQAIGKPANTPTMSIETTAAAIEAAVEAIVEGGAGPERAEGAIS</sequence>
<dbReference type="HAMAP" id="MF_00417">
    <property type="entry name" value="Pyrrolid_peptidase"/>
    <property type="match status" value="1"/>
</dbReference>
<dbReference type="PROSITE" id="PS01334">
    <property type="entry name" value="PYRASE_CYS"/>
    <property type="match status" value="1"/>
</dbReference>
<evidence type="ECO:0000256" key="5">
    <source>
        <dbReference type="ARBA" id="ARBA00022490"/>
    </source>
</evidence>
<proteinExistence type="inferred from homology"/>
<comment type="caution">
    <text evidence="12">The sequence shown here is derived from an EMBL/GenBank/DDBJ whole genome shotgun (WGS) entry which is preliminary data.</text>
</comment>
<dbReference type="GO" id="GO:0005829">
    <property type="term" value="C:cytosol"/>
    <property type="evidence" value="ECO:0007669"/>
    <property type="project" value="InterPro"/>
</dbReference>
<dbReference type="PANTHER" id="PTHR23402">
    <property type="entry name" value="PROTEASE FAMILY C15 PYROGLUTAMYL-PEPTIDASE I-RELATED"/>
    <property type="match status" value="1"/>
</dbReference>
<dbReference type="AlphaFoldDB" id="A0A398D9D3"/>
<comment type="similarity">
    <text evidence="4 9">Belongs to the peptidase C15 family.</text>
</comment>
<comment type="subcellular location">
    <subcellularLocation>
        <location evidence="3 9">Cytoplasm</location>
    </subcellularLocation>
</comment>
<name>A0A398D9D3_9BACT</name>
<dbReference type="FunFam" id="3.40.630.20:FF:000001">
    <property type="entry name" value="Pyrrolidone-carboxylate peptidase"/>
    <property type="match status" value="1"/>
</dbReference>
<comment type="function">
    <text evidence="2 9">Removes 5-oxoproline from various penultimate amino acid residues except L-proline.</text>
</comment>
<dbReference type="InterPro" id="IPR000816">
    <property type="entry name" value="Peptidase_C15"/>
</dbReference>
<dbReference type="PRINTS" id="PR00706">
    <property type="entry name" value="PYROGLUPTASE"/>
</dbReference>
<dbReference type="GO" id="GO:0006508">
    <property type="term" value="P:proteolysis"/>
    <property type="evidence" value="ECO:0007669"/>
    <property type="project" value="UniProtKB-KW"/>
</dbReference>
<keyword evidence="13" id="KW-1185">Reference proteome</keyword>
<keyword evidence="5 9" id="KW-0963">Cytoplasm</keyword>
<dbReference type="NCBIfam" id="NF009676">
    <property type="entry name" value="PRK13197.1"/>
    <property type="match status" value="1"/>
</dbReference>
<evidence type="ECO:0000256" key="4">
    <source>
        <dbReference type="ARBA" id="ARBA00006641"/>
    </source>
</evidence>
<dbReference type="InterPro" id="IPR029762">
    <property type="entry name" value="PGP-I_bact-type"/>
</dbReference>
<evidence type="ECO:0000256" key="6">
    <source>
        <dbReference type="ARBA" id="ARBA00022670"/>
    </source>
</evidence>
<accession>A0A398D9A3</accession>
<dbReference type="Gene3D" id="3.40.630.20">
    <property type="entry name" value="Peptidase C15, pyroglutamyl peptidase I-like"/>
    <property type="match status" value="1"/>
</dbReference>
<feature type="active site" evidence="9 10">
    <location>
        <position position="141"/>
    </location>
</feature>
<evidence type="ECO:0000256" key="1">
    <source>
        <dbReference type="ARBA" id="ARBA00001770"/>
    </source>
</evidence>
<comment type="subunit">
    <text evidence="9">Homotetramer.</text>
</comment>
<dbReference type="Proteomes" id="UP000266489">
    <property type="component" value="Unassembled WGS sequence"/>
</dbReference>
<gene>
    <name evidence="9 12" type="primary">pcp</name>
    <name evidence="12" type="ORF">SMC5_06390</name>
    <name evidence="11" type="ORF">SMC6_05680</name>
</gene>
<accession>A0A398D9D3</accession>
<dbReference type="InterPro" id="IPR036440">
    <property type="entry name" value="Peptidase_C15-like_sf"/>
</dbReference>
<evidence type="ECO:0000256" key="8">
    <source>
        <dbReference type="ARBA" id="ARBA00022807"/>
    </source>
</evidence>
<dbReference type="OrthoDB" id="9779738at2"/>
<evidence type="ECO:0000313" key="13">
    <source>
        <dbReference type="Proteomes" id="UP000266260"/>
    </source>
</evidence>
<dbReference type="PANTHER" id="PTHR23402:SF1">
    <property type="entry name" value="PYROGLUTAMYL-PEPTIDASE I"/>
    <property type="match status" value="1"/>
</dbReference>
<dbReference type="EMBL" id="QXIU01000153">
    <property type="protein sequence ID" value="RIE10109.1"/>
    <property type="molecule type" value="Genomic_DNA"/>
</dbReference>
<evidence type="ECO:0000256" key="2">
    <source>
        <dbReference type="ARBA" id="ARBA00002280"/>
    </source>
</evidence>
<evidence type="ECO:0000313" key="12">
    <source>
        <dbReference type="EMBL" id="RIE10109.1"/>
    </source>
</evidence>
<feature type="active site" evidence="9">
    <location>
        <position position="165"/>
    </location>
</feature>
<dbReference type="SUPFAM" id="SSF53182">
    <property type="entry name" value="Pyrrolidone carboxyl peptidase (pyroglutamate aminopeptidase)"/>
    <property type="match status" value="1"/>
</dbReference>
<dbReference type="CDD" id="cd00501">
    <property type="entry name" value="Peptidase_C15"/>
    <property type="match status" value="1"/>
</dbReference>
<evidence type="ECO:0000256" key="9">
    <source>
        <dbReference type="HAMAP-Rule" id="MF_00417"/>
    </source>
</evidence>
<dbReference type="PIRSF" id="PIRSF015592">
    <property type="entry name" value="Prld-crbxl_pptds"/>
    <property type="match status" value="1"/>
</dbReference>